<accession>A0A1Z4JD44</accession>
<evidence type="ECO:0000313" key="3">
    <source>
        <dbReference type="Proteomes" id="UP000217895"/>
    </source>
</evidence>
<dbReference type="EMBL" id="AP018203">
    <property type="protein sequence ID" value="BAY54630.1"/>
    <property type="molecule type" value="Genomic_DNA"/>
</dbReference>
<evidence type="ECO:0000313" key="2">
    <source>
        <dbReference type="EMBL" id="BAY54630.1"/>
    </source>
</evidence>
<reference evidence="2 3" key="1">
    <citation type="submission" date="2017-06" db="EMBL/GenBank/DDBJ databases">
        <title>Genome sequencing of cyanobaciteial culture collection at National Institute for Environmental Studies (NIES).</title>
        <authorList>
            <person name="Hirose Y."/>
            <person name="Shimura Y."/>
            <person name="Fujisawa T."/>
            <person name="Nakamura Y."/>
            <person name="Kawachi M."/>
        </authorList>
    </citation>
    <scope>NUCLEOTIDE SEQUENCE [LARGE SCALE GENOMIC DNA]</scope>
    <source>
        <strain evidence="2 3">NIES-2135</strain>
    </source>
</reference>
<organism evidence="2 3">
    <name type="scientific">Leptolyngbya boryana NIES-2135</name>
    <dbReference type="NCBI Taxonomy" id="1973484"/>
    <lineage>
        <taxon>Bacteria</taxon>
        <taxon>Bacillati</taxon>
        <taxon>Cyanobacteriota</taxon>
        <taxon>Cyanophyceae</taxon>
        <taxon>Leptolyngbyales</taxon>
        <taxon>Leptolyngbyaceae</taxon>
        <taxon>Leptolyngbya group</taxon>
        <taxon>Leptolyngbya</taxon>
    </lineage>
</organism>
<dbReference type="Proteomes" id="UP000217895">
    <property type="component" value="Chromosome"/>
</dbReference>
<evidence type="ECO:0000256" key="1">
    <source>
        <dbReference type="SAM" id="MobiDB-lite"/>
    </source>
</evidence>
<gene>
    <name evidence="2" type="ORF">NIES2135_14480</name>
</gene>
<dbReference type="AlphaFoldDB" id="A0A1Z4JD44"/>
<protein>
    <submittedName>
        <fullName evidence="2">Uncharacterized protein</fullName>
    </submittedName>
</protein>
<feature type="compositionally biased region" description="Low complexity" evidence="1">
    <location>
        <begin position="1"/>
        <end position="13"/>
    </location>
</feature>
<proteinExistence type="predicted"/>
<name>A0A1Z4JD44_LEPBY</name>
<keyword evidence="3" id="KW-1185">Reference proteome</keyword>
<feature type="region of interest" description="Disordered" evidence="1">
    <location>
        <begin position="1"/>
        <end position="44"/>
    </location>
</feature>
<sequence length="696" mass="75530">MCKTTTGTQTATQDRYRTIERGSSPGGSGGSSPPDPEASAPAPLFGMPDYVPQYTFIAQASPQDNGFIELANRYHENAGLAPKTVTSIEHLLDLLNNPSETGTGIINRIRIVSHIFVDSQNLIQPTNLLIPFVENGTRLSLKRHFEGFARNRIAALKAMMSFEVAVPLVETTYYIHRGAVAPILNHLRSSQATIINQIPTDASGEPSGDFLDFIKIAASQWALQQNVLNNAAAVTAANNGYDVLLADVTSRLQNNPLNQGQLTTLKTAIVGLGNSVTLNSALPARPADYATNVTATLVSTNGNAFQTKLIQARQRFNRNSKIDIRGCQVGRDQDFLRAIQQFFGTSGTVRPTVSGPRWFQHFNEIGHITGLTNNAGVVGLYNSGFSPYSATQVRQQFENWATAFGITQAHLTFWQTTLALGALAFCRLQWQANIPEARIPIHRLNRIRSAGFTDVFAAIANVLLFNTNLPSTAQISAMNALLPNLAAWISQLDTAIPGTATPAQLATRFTEFKTIYEAVDRRFGSGGGVSAAQRVIPATAPSPLTVAILSGYQTQLKTFIDSNTNSKFQPVQRYLTTAIAQVQGNPAKMRYYLGLGLPFLLYNPAATNANHNLLIALTDTSGAAANRRQNDAIKYWIRAQWQGNIPSGLGATATFAQSRHTPWLVENRQATTGLSTPPFVVSPTPEYHDKIVIVPA</sequence>